<dbReference type="Proteomes" id="UP000239920">
    <property type="component" value="Unassembled WGS sequence"/>
</dbReference>
<dbReference type="SUPFAM" id="SSF101960">
    <property type="entry name" value="Stabilizer of iron transporter SufD"/>
    <property type="match status" value="1"/>
</dbReference>
<comment type="caution">
    <text evidence="1">The sequence shown here is derived from an EMBL/GenBank/DDBJ whole genome shotgun (WGS) entry which is preliminary data.</text>
</comment>
<dbReference type="RefSeq" id="WP_104688084.1">
    <property type="nucleotide sequence ID" value="NZ_JBKTHY010000008.1"/>
</dbReference>
<dbReference type="EMBL" id="PNFV01000001">
    <property type="protein sequence ID" value="PMB83530.1"/>
    <property type="molecule type" value="Genomic_DNA"/>
</dbReference>
<name>A0A2J6NQD6_9LACO</name>
<organism evidence="1 2">
    <name type="scientific">Limosilactobacillus pontis</name>
    <dbReference type="NCBI Taxonomy" id="35787"/>
    <lineage>
        <taxon>Bacteria</taxon>
        <taxon>Bacillati</taxon>
        <taxon>Bacillota</taxon>
        <taxon>Bacilli</taxon>
        <taxon>Lactobacillales</taxon>
        <taxon>Lactobacillaceae</taxon>
        <taxon>Limosilactobacillus</taxon>
    </lineage>
</organism>
<evidence type="ECO:0000313" key="2">
    <source>
        <dbReference type="Proteomes" id="UP000239920"/>
    </source>
</evidence>
<dbReference type="OrthoDB" id="2318601at2"/>
<sequence>MTDLNNAVWQNEPGWLQKKRQLASILMERFPQQTGQEQWLKAWSSQTKVVDRGTNLVSHDGDYVVQPLSKAVNEYSEMLQENLMEKAISWQDGQLNAAHLARIDGGQFVYVPDDVVLNDPIVIAPTMPGTNPHNVIIVGAHSRVVIDETAQFNNPGAVYAGTELLVGTEAQVTYRQFNRFVGRRARQAVHCYQAQGSWVKLRYGQGSATDVTTSLYSFLDGRQTRWTAKVALRVPAGAHQECRPILDGYGVETVGRLQVWGQADTPADLQLAHLTTGSGEPLNIAQHQERLTLNEDLSTRLPAGSWLKNKFTDA</sequence>
<accession>A0A2J6NQD6</accession>
<protein>
    <recommendedName>
        <fullName evidence="3">Fe-S cluster assembly protein SufD</fullName>
    </recommendedName>
</protein>
<dbReference type="InterPro" id="IPR037284">
    <property type="entry name" value="SUF_FeS_clus_asmbl_SufBD_sf"/>
</dbReference>
<dbReference type="AlphaFoldDB" id="A0A2J6NQD6"/>
<gene>
    <name evidence="1" type="ORF">CK797_01700</name>
</gene>
<reference evidence="1 2" key="1">
    <citation type="submission" date="2017-09" db="EMBL/GenBank/DDBJ databases">
        <title>Bacterial strain isolated from the female urinary microbiota.</title>
        <authorList>
            <person name="Thomas-White K."/>
            <person name="Kumar N."/>
            <person name="Forster S."/>
            <person name="Putonti C."/>
            <person name="Lawley T."/>
            <person name="Wolfe A.J."/>
        </authorList>
    </citation>
    <scope>NUCLEOTIDE SEQUENCE [LARGE SCALE GENOMIC DNA]</scope>
    <source>
        <strain evidence="1 2">UMB0683</strain>
    </source>
</reference>
<evidence type="ECO:0000313" key="1">
    <source>
        <dbReference type="EMBL" id="PMB83530.1"/>
    </source>
</evidence>
<evidence type="ECO:0008006" key="3">
    <source>
        <dbReference type="Google" id="ProtNLM"/>
    </source>
</evidence>
<proteinExistence type="predicted"/>